<evidence type="ECO:0000313" key="3">
    <source>
        <dbReference type="Proteomes" id="UP000249005"/>
    </source>
</evidence>
<dbReference type="Proteomes" id="UP000249005">
    <property type="component" value="Chromosome 1"/>
</dbReference>
<dbReference type="InterPro" id="IPR023485">
    <property type="entry name" value="Ptyr_pPase"/>
</dbReference>
<evidence type="ECO:0000259" key="1">
    <source>
        <dbReference type="SMART" id="SM00226"/>
    </source>
</evidence>
<keyword evidence="3" id="KW-1185">Reference proteome</keyword>
<dbReference type="InterPro" id="IPR036196">
    <property type="entry name" value="Ptyr_pPase_sf"/>
</dbReference>
<evidence type="ECO:0000313" key="2">
    <source>
        <dbReference type="EMBL" id="SQI38421.1"/>
    </source>
</evidence>
<name>A0A2X4UI59_9GAMM</name>
<reference evidence="2 3" key="1">
    <citation type="submission" date="2018-06" db="EMBL/GenBank/DDBJ databases">
        <authorList>
            <consortium name="Pathogen Informatics"/>
            <person name="Doyle S."/>
        </authorList>
    </citation>
    <scope>NUCLEOTIDE SEQUENCE [LARGE SCALE GENOMIC DNA]</scope>
    <source>
        <strain evidence="2 3">NCTC12151</strain>
    </source>
</reference>
<keyword evidence="2" id="KW-0378">Hydrolase</keyword>
<dbReference type="SUPFAM" id="SSF52788">
    <property type="entry name" value="Phosphotyrosine protein phosphatases I"/>
    <property type="match status" value="1"/>
</dbReference>
<dbReference type="InterPro" id="IPR016919">
    <property type="entry name" value="UCP029416_PTP"/>
</dbReference>
<proteinExistence type="predicted"/>
<dbReference type="PIRSF" id="PIRSF029416">
    <property type="entry name" value="UCP029416_PTP"/>
    <property type="match status" value="1"/>
</dbReference>
<organism evidence="2 3">
    <name type="scientific">Leminorella richardii</name>
    <dbReference type="NCBI Taxonomy" id="158841"/>
    <lineage>
        <taxon>Bacteria</taxon>
        <taxon>Pseudomonadati</taxon>
        <taxon>Pseudomonadota</taxon>
        <taxon>Gammaproteobacteria</taxon>
        <taxon>Enterobacterales</taxon>
        <taxon>Budviciaceae</taxon>
        <taxon>Leminorella</taxon>
    </lineage>
</organism>
<feature type="domain" description="Phosphotyrosine protein phosphatase I" evidence="1">
    <location>
        <begin position="11"/>
        <end position="113"/>
    </location>
</feature>
<accession>A0A2X4UI59</accession>
<dbReference type="EC" id="3.1.3.48" evidence="2"/>
<sequence length="117" mass="13712">MPVAPWRNISLNVLFICSRNQWRSPTAEQVWRRHEGLSVRSAGTSRNARKPLTPEMLQWADVVCVMEQKHKSRIVAEYRRLVEHKPIHVLDIPDDYQYMDPELVTLLEETVAHRLGL</sequence>
<dbReference type="GO" id="GO:0004725">
    <property type="term" value="F:protein tyrosine phosphatase activity"/>
    <property type="evidence" value="ECO:0007669"/>
    <property type="project" value="UniProtKB-EC"/>
</dbReference>
<dbReference type="EMBL" id="LS483470">
    <property type="protein sequence ID" value="SQI38421.1"/>
    <property type="molecule type" value="Genomic_DNA"/>
</dbReference>
<dbReference type="SMART" id="SM00226">
    <property type="entry name" value="LMWPc"/>
    <property type="match status" value="1"/>
</dbReference>
<dbReference type="Gene3D" id="3.40.50.2300">
    <property type="match status" value="1"/>
</dbReference>
<dbReference type="AlphaFoldDB" id="A0A2X4UI59"/>
<gene>
    <name evidence="2" type="primary">ywlE_1</name>
    <name evidence="2" type="ORF">NCTC12151_01149</name>
</gene>
<protein>
    <submittedName>
        <fullName evidence="2">Low molecular weight protein-tyrosine-phosphatase ywlE</fullName>
        <ecNumber evidence="2">3.1.3.48</ecNumber>
    </submittedName>
</protein>
<dbReference type="KEGG" id="lri:NCTC12151_01149"/>